<sequence length="206" mass="23723">MATNLGGDAPGREAEAKFGFALAHGWMVIAVQSSCYFPTRCERGPCGHKRSGEIRQRCGTHRRELESYLREFMWRRRPLRADHEEYRRRFAAALMYPRFACSTVVIRIKVAKCYHLHQSRPSSQEGHYDFDKQRRARTRGRKCGAIRRRRTGARTESVFCNCGCNCRMRCALMHCKTESGLQEVRSTDELMRLSGKVRAASGTVIQ</sequence>
<evidence type="ECO:0000313" key="1">
    <source>
        <dbReference type="EMBL" id="KFD66857.1"/>
    </source>
</evidence>
<protein>
    <submittedName>
        <fullName evidence="1">Uncharacterized protein</fullName>
    </submittedName>
</protein>
<reference evidence="1" key="1">
    <citation type="journal article" date="2014" name="Nat. Genet.">
        <title>Genome and transcriptome of the porcine whipworm Trichuris suis.</title>
        <authorList>
            <person name="Jex A.R."/>
            <person name="Nejsum P."/>
            <person name="Schwarz E.M."/>
            <person name="Hu L."/>
            <person name="Young N.D."/>
            <person name="Hall R.S."/>
            <person name="Korhonen P.K."/>
            <person name="Liao S."/>
            <person name="Thamsborg S."/>
            <person name="Xia J."/>
            <person name="Xu P."/>
            <person name="Wang S."/>
            <person name="Scheerlinck J.P."/>
            <person name="Hofmann A."/>
            <person name="Sternberg P.W."/>
            <person name="Wang J."/>
            <person name="Gasser R.B."/>
        </authorList>
    </citation>
    <scope>NUCLEOTIDE SEQUENCE [LARGE SCALE GENOMIC DNA]</scope>
    <source>
        <strain evidence="1">DCEP-RM93F</strain>
    </source>
</reference>
<accession>A0A085NBL1</accession>
<gene>
    <name evidence="1" type="ORF">M514_21001</name>
</gene>
<name>A0A085NBL1_9BILA</name>
<dbReference type="Proteomes" id="UP000030758">
    <property type="component" value="Unassembled WGS sequence"/>
</dbReference>
<dbReference type="AlphaFoldDB" id="A0A085NBL1"/>
<organism evidence="1">
    <name type="scientific">Trichuris suis</name>
    <name type="common">pig whipworm</name>
    <dbReference type="NCBI Taxonomy" id="68888"/>
    <lineage>
        <taxon>Eukaryota</taxon>
        <taxon>Metazoa</taxon>
        <taxon>Ecdysozoa</taxon>
        <taxon>Nematoda</taxon>
        <taxon>Enoplea</taxon>
        <taxon>Dorylaimia</taxon>
        <taxon>Trichinellida</taxon>
        <taxon>Trichuridae</taxon>
        <taxon>Trichuris</taxon>
    </lineage>
</organism>
<proteinExistence type="predicted"/>
<dbReference type="EMBL" id="KL367520">
    <property type="protein sequence ID" value="KFD66857.1"/>
    <property type="molecule type" value="Genomic_DNA"/>
</dbReference>